<sequence>MSYIIFATGGTTRVPTTLRHKWLNYAFVTHTAAKNLKTVFKNCSVKSVANCLTAGVLWGEFLFAHEICRLLKVTLPLNALAKNGHQKTQRSHISHC</sequence>
<organism evidence="1 2">
    <name type="scientific">Bartonella tribocorum</name>
    <dbReference type="NCBI Taxonomy" id="85701"/>
    <lineage>
        <taxon>Bacteria</taxon>
        <taxon>Pseudomonadati</taxon>
        <taxon>Pseudomonadota</taxon>
        <taxon>Alphaproteobacteria</taxon>
        <taxon>Hyphomicrobiales</taxon>
        <taxon>Bartonellaceae</taxon>
        <taxon>Bartonella</taxon>
    </lineage>
</organism>
<reference evidence="1 2" key="1">
    <citation type="submission" date="2017-06" db="EMBL/GenBank/DDBJ databases">
        <title>Draft genome of Bartonella tribocorum C635.</title>
        <authorList>
            <person name="Hadjadj L."/>
            <person name="Jiyipong T."/>
            <person name="Diene S.M."/>
            <person name="Morand S."/>
            <person name="Rolain J.-M."/>
        </authorList>
    </citation>
    <scope>NUCLEOTIDE SEQUENCE [LARGE SCALE GENOMIC DNA]</scope>
    <source>
        <strain evidence="1 2">C635</strain>
    </source>
</reference>
<evidence type="ECO:0000313" key="1">
    <source>
        <dbReference type="EMBL" id="PIT69748.1"/>
    </source>
</evidence>
<dbReference type="AlphaFoldDB" id="A0A2M6UU65"/>
<gene>
    <name evidence="1" type="ORF">CEV08_05595</name>
</gene>
<comment type="caution">
    <text evidence="1">The sequence shown here is derived from an EMBL/GenBank/DDBJ whole genome shotgun (WGS) entry which is preliminary data.</text>
</comment>
<name>A0A2M6UU65_9HYPH</name>
<dbReference type="Proteomes" id="UP000230791">
    <property type="component" value="Unassembled WGS sequence"/>
</dbReference>
<dbReference type="EMBL" id="NJPP01000017">
    <property type="protein sequence ID" value="PIT69748.1"/>
    <property type="molecule type" value="Genomic_DNA"/>
</dbReference>
<dbReference type="RefSeq" id="WP_100130729.1">
    <property type="nucleotide sequence ID" value="NZ_CADDYJ010000012.1"/>
</dbReference>
<proteinExistence type="predicted"/>
<protein>
    <submittedName>
        <fullName evidence="1">Uncharacterized protein</fullName>
    </submittedName>
</protein>
<accession>A0A2M6UU65</accession>
<evidence type="ECO:0000313" key="2">
    <source>
        <dbReference type="Proteomes" id="UP000230791"/>
    </source>
</evidence>
<dbReference type="OrthoDB" id="580775at2"/>